<dbReference type="RefSeq" id="WP_284302473.1">
    <property type="nucleotide sequence ID" value="NZ_BSUO01000001.1"/>
</dbReference>
<dbReference type="InterPro" id="IPR051448">
    <property type="entry name" value="CdaR-like_regulators"/>
</dbReference>
<protein>
    <submittedName>
        <fullName evidence="4">Transcriptional regulator</fullName>
    </submittedName>
</protein>
<evidence type="ECO:0000256" key="1">
    <source>
        <dbReference type="ARBA" id="ARBA00006754"/>
    </source>
</evidence>
<dbReference type="PANTHER" id="PTHR33744:SF1">
    <property type="entry name" value="DNA-BINDING TRANSCRIPTIONAL ACTIVATOR ADER"/>
    <property type="match status" value="1"/>
</dbReference>
<dbReference type="Pfam" id="PF08447">
    <property type="entry name" value="PAS_3"/>
    <property type="match status" value="1"/>
</dbReference>
<dbReference type="SMART" id="SM00086">
    <property type="entry name" value="PAC"/>
    <property type="match status" value="1"/>
</dbReference>
<dbReference type="InterPro" id="IPR041522">
    <property type="entry name" value="CdaR_GGDEF"/>
</dbReference>
<dbReference type="InterPro" id="IPR035965">
    <property type="entry name" value="PAS-like_dom_sf"/>
</dbReference>
<dbReference type="EMBL" id="BSUO01000001">
    <property type="protein sequence ID" value="GMA38403.1"/>
    <property type="molecule type" value="Genomic_DNA"/>
</dbReference>
<name>A0ABQ6INX4_9MICO</name>
<dbReference type="PROSITE" id="PS50113">
    <property type="entry name" value="PAC"/>
    <property type="match status" value="1"/>
</dbReference>
<comment type="similarity">
    <text evidence="1">Belongs to the CdaR family.</text>
</comment>
<accession>A0ABQ6INX4</accession>
<comment type="caution">
    <text evidence="4">The sequence shown here is derived from an EMBL/GenBank/DDBJ whole genome shotgun (WGS) entry which is preliminary data.</text>
</comment>
<dbReference type="InterPro" id="IPR013655">
    <property type="entry name" value="PAS_fold_3"/>
</dbReference>
<keyword evidence="5" id="KW-1185">Reference proteome</keyword>
<dbReference type="PANTHER" id="PTHR33744">
    <property type="entry name" value="CARBOHYDRATE DIACID REGULATOR"/>
    <property type="match status" value="1"/>
</dbReference>
<organism evidence="4 5">
    <name type="scientific">Mobilicoccus caccae</name>
    <dbReference type="NCBI Taxonomy" id="1859295"/>
    <lineage>
        <taxon>Bacteria</taxon>
        <taxon>Bacillati</taxon>
        <taxon>Actinomycetota</taxon>
        <taxon>Actinomycetes</taxon>
        <taxon>Micrococcales</taxon>
        <taxon>Dermatophilaceae</taxon>
        <taxon>Mobilicoccus</taxon>
    </lineage>
</organism>
<dbReference type="InterPro" id="IPR025736">
    <property type="entry name" value="PucR_C-HTH_dom"/>
</dbReference>
<dbReference type="Gene3D" id="1.10.10.2840">
    <property type="entry name" value="PucR C-terminal helix-turn-helix domain"/>
    <property type="match status" value="1"/>
</dbReference>
<gene>
    <name evidence="4" type="ORF">GCM10025883_04480</name>
</gene>
<reference evidence="5" key="1">
    <citation type="journal article" date="2019" name="Int. J. Syst. Evol. Microbiol.">
        <title>The Global Catalogue of Microorganisms (GCM) 10K type strain sequencing project: providing services to taxonomists for standard genome sequencing and annotation.</title>
        <authorList>
            <consortium name="The Broad Institute Genomics Platform"/>
            <consortium name="The Broad Institute Genome Sequencing Center for Infectious Disease"/>
            <person name="Wu L."/>
            <person name="Ma J."/>
        </authorList>
    </citation>
    <scope>NUCLEOTIDE SEQUENCE [LARGE SCALE GENOMIC DNA]</scope>
    <source>
        <strain evidence="5">NBRC 113072</strain>
    </source>
</reference>
<dbReference type="Gene3D" id="3.30.450.20">
    <property type="entry name" value="PAS domain"/>
    <property type="match status" value="1"/>
</dbReference>
<dbReference type="InterPro" id="IPR000014">
    <property type="entry name" value="PAS"/>
</dbReference>
<dbReference type="InterPro" id="IPR001610">
    <property type="entry name" value="PAC"/>
</dbReference>
<evidence type="ECO:0000313" key="4">
    <source>
        <dbReference type="EMBL" id="GMA38403.1"/>
    </source>
</evidence>
<evidence type="ECO:0000259" key="3">
    <source>
        <dbReference type="PROSITE" id="PS50113"/>
    </source>
</evidence>
<sequence>MSTSPEMPYPLDLGRLDDDLTSPQLAAMYRALVEEIPAVLYINGPQENSPTLYVSPRTNEVLGLPPQGWYDDTWSTHVHPDDRATVDANYVAALRHGASEAIDEYRFVRPDGQVVWLHDSIRVIRDDDGSPTLVQGVMFDITARKRSEELLSRQAALVERIAAVGQRFTQLLLEGGDLQAILDALADIVSAPVVFDDAARQLVGFATTAAMDDARLLEVWASHGHRGHVPDVHEECVWMPVRLRHEEWGRLHVLTDGAKSATRGAATDADGNGTETGTDPDEIDVIATDRAAAAIGLWLLSRQDRVALADRARSELIADLWQGRRWSAPDALARSRSLGGDLDRPVLLGVAVEFGREGPPAGSGAPDAATVRLLDSAHAEIRRFASAEGLSCMAAVVGSVCLAIVGFSTEAAARPVLGRLGAQLESLSRAESRGRTVAVGVSRPGSADGLRRILTEATDAAAHGAHSVRASGTYHSADLGLRHLLARLGDGPELGRFVEDELGPLLAHDATGRAPLIPTLRAFLDSGGRKSTAARTLHLERRSLYYRLERIEKFLEIDLADPSARLRVEVAVQGLDVLRQRRPGYGEPE</sequence>
<feature type="region of interest" description="Disordered" evidence="2">
    <location>
        <begin position="261"/>
        <end position="281"/>
    </location>
</feature>
<dbReference type="InterPro" id="IPR000700">
    <property type="entry name" value="PAS-assoc_C"/>
</dbReference>
<dbReference type="Pfam" id="PF17853">
    <property type="entry name" value="GGDEF_2"/>
    <property type="match status" value="1"/>
</dbReference>
<dbReference type="SUPFAM" id="SSF55785">
    <property type="entry name" value="PYP-like sensor domain (PAS domain)"/>
    <property type="match status" value="1"/>
</dbReference>
<dbReference type="Pfam" id="PF13556">
    <property type="entry name" value="HTH_30"/>
    <property type="match status" value="1"/>
</dbReference>
<dbReference type="InterPro" id="IPR042070">
    <property type="entry name" value="PucR_C-HTH_sf"/>
</dbReference>
<dbReference type="NCBIfam" id="TIGR00229">
    <property type="entry name" value="sensory_box"/>
    <property type="match status" value="1"/>
</dbReference>
<feature type="domain" description="PAC" evidence="3">
    <location>
        <begin position="101"/>
        <end position="153"/>
    </location>
</feature>
<dbReference type="CDD" id="cd00130">
    <property type="entry name" value="PAS"/>
    <property type="match status" value="1"/>
</dbReference>
<dbReference type="Proteomes" id="UP001157126">
    <property type="component" value="Unassembled WGS sequence"/>
</dbReference>
<proteinExistence type="inferred from homology"/>
<evidence type="ECO:0000313" key="5">
    <source>
        <dbReference type="Proteomes" id="UP001157126"/>
    </source>
</evidence>
<evidence type="ECO:0000256" key="2">
    <source>
        <dbReference type="SAM" id="MobiDB-lite"/>
    </source>
</evidence>